<dbReference type="InterPro" id="IPR015421">
    <property type="entry name" value="PyrdxlP-dep_Trfase_major"/>
</dbReference>
<dbReference type="InterPro" id="IPR004839">
    <property type="entry name" value="Aminotransferase_I/II_large"/>
</dbReference>
<dbReference type="AlphaFoldDB" id="A0AB33J6Q1"/>
<comment type="cofactor">
    <cofactor evidence="1">
        <name>pyridoxal 5'-phosphate</name>
        <dbReference type="ChEBI" id="CHEBI:597326"/>
    </cofactor>
</comment>
<dbReference type="EMBL" id="AP035787">
    <property type="protein sequence ID" value="BFO75786.1"/>
    <property type="molecule type" value="Genomic_DNA"/>
</dbReference>
<dbReference type="PANTHER" id="PTHR43807">
    <property type="entry name" value="FI04487P"/>
    <property type="match status" value="1"/>
</dbReference>
<accession>A0AB33J6Q1</accession>
<dbReference type="Gene3D" id="3.40.640.10">
    <property type="entry name" value="Type I PLP-dependent aspartate aminotransferase-like (Major domain)"/>
    <property type="match status" value="1"/>
</dbReference>
<dbReference type="GO" id="GO:0016212">
    <property type="term" value="F:kynurenine-oxoglutarate transaminase activity"/>
    <property type="evidence" value="ECO:0007669"/>
    <property type="project" value="TreeGrafter"/>
</dbReference>
<dbReference type="GO" id="GO:0005737">
    <property type="term" value="C:cytoplasm"/>
    <property type="evidence" value="ECO:0007669"/>
    <property type="project" value="TreeGrafter"/>
</dbReference>
<name>A0AB33J6Q1_9BACT</name>
<dbReference type="SUPFAM" id="SSF53383">
    <property type="entry name" value="PLP-dependent transferases"/>
    <property type="match status" value="1"/>
</dbReference>
<protein>
    <submittedName>
        <fullName evidence="6">Pyridoxal phosphate-dependent aminotransferase</fullName>
    </submittedName>
</protein>
<dbReference type="CDD" id="cd00609">
    <property type="entry name" value="AAT_like"/>
    <property type="match status" value="1"/>
</dbReference>
<evidence type="ECO:0000256" key="3">
    <source>
        <dbReference type="ARBA" id="ARBA00022679"/>
    </source>
</evidence>
<evidence type="ECO:0000256" key="1">
    <source>
        <dbReference type="ARBA" id="ARBA00001933"/>
    </source>
</evidence>
<evidence type="ECO:0000256" key="4">
    <source>
        <dbReference type="ARBA" id="ARBA00022898"/>
    </source>
</evidence>
<dbReference type="Gene3D" id="3.90.1150.100">
    <property type="match status" value="2"/>
</dbReference>
<feature type="domain" description="Aminotransferase class I/classII large" evidence="5">
    <location>
        <begin position="61"/>
        <end position="354"/>
    </location>
</feature>
<keyword evidence="2 6" id="KW-0032">Aminotransferase</keyword>
<evidence type="ECO:0000259" key="5">
    <source>
        <dbReference type="Pfam" id="PF00155"/>
    </source>
</evidence>
<sequence length="437" mass="48777">MKLFNEELVEKACHDMNVADLSIATIGEVLLVAQYLEKETGIPFIRMDQGSPGLPVNQYGVEAEKAALDRGVGSQYPAAAGIPELKKAASDFVKAFINVDISPRSCVPTTGSVAGSFASFIACTQRLKGKDKVLFIDPGFPIQKSQLRILGIGWREFDIYQYRGVALRGKLEDELKGGDIAAIVYSNPNNPAWICLDETELQIIGELATKYDAIVTEDLAYFCMDYRRDLGHPYEPPFVPTVARYTDNYMLMLSSSKIFSYAGQRMALTCISDKLFEKHYPALAERYHDAGVFGQTFIASILYMITSGCTASTQYGYAEMLKLSCEGKINFVEDTREYEHRAAKMKKIFTENGFHIVYDKDVNQQVGDGFFFTIGYGKMTGGELLKELMYYGVSSISLSTTGSEQYGVRACVSRMKDELYPVMEERMKAFKADHPVM</sequence>
<proteinExistence type="predicted"/>
<dbReference type="PANTHER" id="PTHR43807:SF20">
    <property type="entry name" value="FI04487P"/>
    <property type="match status" value="1"/>
</dbReference>
<keyword evidence="4" id="KW-0663">Pyridoxal phosphate</keyword>
<evidence type="ECO:0000313" key="6">
    <source>
        <dbReference type="EMBL" id="BFO75786.1"/>
    </source>
</evidence>
<keyword evidence="3" id="KW-0808">Transferase</keyword>
<dbReference type="GO" id="GO:0030170">
    <property type="term" value="F:pyridoxal phosphate binding"/>
    <property type="evidence" value="ECO:0007669"/>
    <property type="project" value="InterPro"/>
</dbReference>
<dbReference type="Pfam" id="PF00155">
    <property type="entry name" value="Aminotran_1_2"/>
    <property type="match status" value="1"/>
</dbReference>
<organism evidence="6">
    <name type="scientific">Prevotella sp. GTC17259</name>
    <dbReference type="NCBI Taxonomy" id="3236795"/>
    <lineage>
        <taxon>Bacteria</taxon>
        <taxon>Pseudomonadati</taxon>
        <taxon>Bacteroidota</taxon>
        <taxon>Bacteroidia</taxon>
        <taxon>Bacteroidales</taxon>
        <taxon>Prevotellaceae</taxon>
        <taxon>Prevotella</taxon>
    </lineage>
</organism>
<dbReference type="InterPro" id="IPR051326">
    <property type="entry name" value="Kynurenine-oxoglutarate_AT"/>
</dbReference>
<gene>
    <name evidence="6" type="ORF">GTC17259_08360</name>
</gene>
<evidence type="ECO:0000256" key="2">
    <source>
        <dbReference type="ARBA" id="ARBA00022576"/>
    </source>
</evidence>
<reference evidence="6" key="1">
    <citation type="submission" date="2024-07" db="EMBL/GenBank/DDBJ databases">
        <title>Complete genome sequence of Prevotella sp. YM-2024 GTC17259.</title>
        <authorList>
            <person name="Hayashi M."/>
            <person name="Muto Y."/>
            <person name="Tanaka K."/>
            <person name="Niwa H."/>
        </authorList>
    </citation>
    <scope>NUCLEOTIDE SEQUENCE</scope>
    <source>
        <strain evidence="6">GTC17259</strain>
    </source>
</reference>
<dbReference type="InterPro" id="IPR015424">
    <property type="entry name" value="PyrdxlP-dep_Trfase"/>
</dbReference>